<feature type="transmembrane region" description="Helical" evidence="1">
    <location>
        <begin position="67"/>
        <end position="97"/>
    </location>
</feature>
<dbReference type="OrthoDB" id="10011106at2"/>
<evidence type="ECO:0008006" key="4">
    <source>
        <dbReference type="Google" id="ProtNLM"/>
    </source>
</evidence>
<dbReference type="AlphaFoldDB" id="H5TC91"/>
<evidence type="ECO:0000313" key="2">
    <source>
        <dbReference type="EMBL" id="GAB55918.1"/>
    </source>
</evidence>
<dbReference type="EMBL" id="BAET01000019">
    <property type="protein sequence ID" value="GAB55918.1"/>
    <property type="molecule type" value="Genomic_DNA"/>
</dbReference>
<keyword evidence="1" id="KW-1133">Transmembrane helix</keyword>
<sequence>MSNINFNTYLVVKNVQAATNVINILRETRVSEDCIGVVSKDSEIALADLPELDTSGKSKLPEALTRGALIGSGLCLIVGVLLTAFPVAGVTLGGAAIASMAAGGAVFGAWSASMVAISAAIASMAAGGAVFCAWSASMVGTSKSSSLVAEFDDALNNEDTLIFCYLRSEQVKQVNEKINAAHIGGILKKGATSD</sequence>
<feature type="transmembrane region" description="Helical" evidence="1">
    <location>
        <begin position="109"/>
        <end position="134"/>
    </location>
</feature>
<accession>H5TC91</accession>
<keyword evidence="1" id="KW-0812">Transmembrane</keyword>
<reference evidence="2 3" key="2">
    <citation type="journal article" date="2017" name="Antonie Van Leeuwenhoek">
        <title>Rhizobium rhizosphaerae sp. nov., a novel species isolated from rice rhizosphere.</title>
        <authorList>
            <person name="Zhao J.J."/>
            <person name="Zhang J."/>
            <person name="Zhang R.J."/>
            <person name="Zhang C.W."/>
            <person name="Yin H.Q."/>
            <person name="Zhang X.X."/>
        </authorList>
    </citation>
    <scope>NUCLEOTIDE SEQUENCE [LARGE SCALE GENOMIC DNA]</scope>
    <source>
        <strain evidence="2 3">ACAM 611</strain>
    </source>
</reference>
<evidence type="ECO:0000256" key="1">
    <source>
        <dbReference type="SAM" id="Phobius"/>
    </source>
</evidence>
<gene>
    <name evidence="2" type="ORF">GPUN_1802</name>
</gene>
<dbReference type="Proteomes" id="UP000053586">
    <property type="component" value="Unassembled WGS sequence"/>
</dbReference>
<organism evidence="2 3">
    <name type="scientific">Glaciecola punicea ACAM 611</name>
    <dbReference type="NCBI Taxonomy" id="1121923"/>
    <lineage>
        <taxon>Bacteria</taxon>
        <taxon>Pseudomonadati</taxon>
        <taxon>Pseudomonadota</taxon>
        <taxon>Gammaproteobacteria</taxon>
        <taxon>Alteromonadales</taxon>
        <taxon>Alteromonadaceae</taxon>
        <taxon>Glaciecola</taxon>
    </lineage>
</organism>
<protein>
    <recommendedName>
        <fullName evidence="4">Transmembrane protein</fullName>
    </recommendedName>
</protein>
<keyword evidence="1" id="KW-0472">Membrane</keyword>
<proteinExistence type="predicted"/>
<name>H5TC91_9ALTE</name>
<dbReference type="STRING" id="56804.BAE46_06910"/>
<evidence type="ECO:0000313" key="3">
    <source>
        <dbReference type="Proteomes" id="UP000053586"/>
    </source>
</evidence>
<reference evidence="2 3" key="1">
    <citation type="journal article" date="2012" name="J. Bacteriol.">
        <title>Genome sequence of proteorhodopsin-containing sea ice bacterium Glaciecola punicea ACAM 611T.</title>
        <authorList>
            <person name="Qin Q.-L."/>
            <person name="Xie B.-B."/>
            <person name="Shu Y.-L."/>
            <person name="Rong J.-C."/>
            <person name="Zhao D.-L."/>
            <person name="Zhang X.-Y."/>
            <person name="Chen X.-L."/>
            <person name="Zhou B.-C."/>
            <person name="Zhanga Y.-Z."/>
        </authorList>
    </citation>
    <scope>NUCLEOTIDE SEQUENCE [LARGE SCALE GENOMIC DNA]</scope>
    <source>
        <strain evidence="2 3">ACAM 611</strain>
    </source>
</reference>
<dbReference type="RefSeq" id="WP_006005521.1">
    <property type="nucleotide sequence ID" value="NZ_BAET01000019.1"/>
</dbReference>
<keyword evidence="3" id="KW-1185">Reference proteome</keyword>
<comment type="caution">
    <text evidence="2">The sequence shown here is derived from an EMBL/GenBank/DDBJ whole genome shotgun (WGS) entry which is preliminary data.</text>
</comment>